<keyword evidence="2" id="KW-0813">Transport</keyword>
<dbReference type="InterPro" id="IPR036259">
    <property type="entry name" value="MFS_trans_sf"/>
</dbReference>
<feature type="transmembrane region" description="Helical" evidence="6">
    <location>
        <begin position="154"/>
        <end position="174"/>
    </location>
</feature>
<dbReference type="InterPro" id="IPR011701">
    <property type="entry name" value="MFS"/>
</dbReference>
<evidence type="ECO:0000256" key="4">
    <source>
        <dbReference type="ARBA" id="ARBA00022989"/>
    </source>
</evidence>
<feature type="transmembrane region" description="Helical" evidence="6">
    <location>
        <begin position="65"/>
        <end position="84"/>
    </location>
</feature>
<reference evidence="9" key="1">
    <citation type="journal article" date="2019" name="Int. J. Syst. Evol. Microbiol.">
        <title>The Global Catalogue of Microorganisms (GCM) 10K type strain sequencing project: providing services to taxonomists for standard genome sequencing and annotation.</title>
        <authorList>
            <consortium name="The Broad Institute Genomics Platform"/>
            <consortium name="The Broad Institute Genome Sequencing Center for Infectious Disease"/>
            <person name="Wu L."/>
            <person name="Ma J."/>
        </authorList>
    </citation>
    <scope>NUCLEOTIDE SEQUENCE [LARGE SCALE GENOMIC DNA]</scope>
    <source>
        <strain evidence="9">CGMCC 1.15399</strain>
    </source>
</reference>
<dbReference type="PANTHER" id="PTHR42718:SF9">
    <property type="entry name" value="MAJOR FACILITATOR SUPERFAMILY MULTIDRUG TRANSPORTER MFSC"/>
    <property type="match status" value="1"/>
</dbReference>
<feature type="transmembrane region" description="Helical" evidence="6">
    <location>
        <begin position="90"/>
        <end position="112"/>
    </location>
</feature>
<evidence type="ECO:0000256" key="6">
    <source>
        <dbReference type="SAM" id="Phobius"/>
    </source>
</evidence>
<feature type="transmembrane region" description="Helical" evidence="6">
    <location>
        <begin position="259"/>
        <end position="278"/>
    </location>
</feature>
<keyword evidence="4 6" id="KW-1133">Transmembrane helix</keyword>
<dbReference type="PANTHER" id="PTHR42718">
    <property type="entry name" value="MAJOR FACILITATOR SUPERFAMILY MULTIDRUG TRANSPORTER MFSC"/>
    <property type="match status" value="1"/>
</dbReference>
<organism evidence="8 9">
    <name type="scientific">Nonomuraea guangzhouensis</name>
    <dbReference type="NCBI Taxonomy" id="1291555"/>
    <lineage>
        <taxon>Bacteria</taxon>
        <taxon>Bacillati</taxon>
        <taxon>Actinomycetota</taxon>
        <taxon>Actinomycetes</taxon>
        <taxon>Streptosporangiales</taxon>
        <taxon>Streptosporangiaceae</taxon>
        <taxon>Nonomuraea</taxon>
    </lineage>
</organism>
<dbReference type="Pfam" id="PF07690">
    <property type="entry name" value="MFS_1"/>
    <property type="match status" value="1"/>
</dbReference>
<feature type="transmembrane region" description="Helical" evidence="6">
    <location>
        <begin position="350"/>
        <end position="369"/>
    </location>
</feature>
<comment type="caution">
    <text evidence="8">The sequence shown here is derived from an EMBL/GenBank/DDBJ whole genome shotgun (WGS) entry which is preliminary data.</text>
</comment>
<proteinExistence type="predicted"/>
<name>A0ABW4GLH6_9ACTN</name>
<feature type="transmembrane region" description="Helical" evidence="6">
    <location>
        <begin position="327"/>
        <end position="344"/>
    </location>
</feature>
<sequence>MAVALGALFNPLNSSMIAIALARIETEFRVGVVAVTWLAAGFYLTAVAVPPVMGALADRFGPRRVFCAGLVMVGLTGALAAVAPSYPVLVAARLLQAFGSCATLPAGMAIITATAEKGRPPPRVIAMISMVLTASAAAGPVLAGFLVSLWGWRAIFLVNVPLAAVALVPALRWLPKVAPVRRRQAWLPRPRPALLATYGVFALVNVVFYLAFIMVPLWAQRSGGLPPHLAGLLVLPMAVSAIVMTPVAVALASKAGMRAVLLASATLLLAGSCAMFWAGPIGLVLVTTSLIGLASAFSQFGLNSLVFVHADRNETGMAVGLFQASRYIGAATAASITGVLFDPAGMGPSGWVMVTASTLILLAGFIIPVETSDEESRQNQ</sequence>
<dbReference type="RefSeq" id="WP_308127513.1">
    <property type="nucleotide sequence ID" value="NZ_JAHKRM010000044.1"/>
</dbReference>
<evidence type="ECO:0000256" key="5">
    <source>
        <dbReference type="ARBA" id="ARBA00023136"/>
    </source>
</evidence>
<feature type="transmembrane region" description="Helical" evidence="6">
    <location>
        <begin position="284"/>
        <end position="306"/>
    </location>
</feature>
<keyword evidence="3 6" id="KW-0812">Transmembrane</keyword>
<feature type="transmembrane region" description="Helical" evidence="6">
    <location>
        <begin position="124"/>
        <end position="148"/>
    </location>
</feature>
<dbReference type="PROSITE" id="PS50850">
    <property type="entry name" value="MFS"/>
    <property type="match status" value="1"/>
</dbReference>
<evidence type="ECO:0000256" key="3">
    <source>
        <dbReference type="ARBA" id="ARBA00022692"/>
    </source>
</evidence>
<evidence type="ECO:0000256" key="1">
    <source>
        <dbReference type="ARBA" id="ARBA00004651"/>
    </source>
</evidence>
<dbReference type="CDD" id="cd17321">
    <property type="entry name" value="MFS_MMR_MDR_like"/>
    <property type="match status" value="1"/>
</dbReference>
<dbReference type="Gene3D" id="1.20.1250.20">
    <property type="entry name" value="MFS general substrate transporter like domains"/>
    <property type="match status" value="1"/>
</dbReference>
<keyword evidence="5 6" id="KW-0472">Membrane</keyword>
<feature type="domain" description="Major facilitator superfamily (MFS) profile" evidence="7">
    <location>
        <begin position="1"/>
        <end position="375"/>
    </location>
</feature>
<dbReference type="InterPro" id="IPR020846">
    <property type="entry name" value="MFS_dom"/>
</dbReference>
<accession>A0ABW4GLH6</accession>
<feature type="transmembrane region" description="Helical" evidence="6">
    <location>
        <begin position="32"/>
        <end position="53"/>
    </location>
</feature>
<evidence type="ECO:0000259" key="7">
    <source>
        <dbReference type="PROSITE" id="PS50850"/>
    </source>
</evidence>
<gene>
    <name evidence="8" type="ORF">ACFSJ0_41795</name>
</gene>
<keyword evidence="9" id="KW-1185">Reference proteome</keyword>
<feature type="transmembrane region" description="Helical" evidence="6">
    <location>
        <begin position="195"/>
        <end position="218"/>
    </location>
</feature>
<dbReference type="EMBL" id="JBHUCM010000039">
    <property type="protein sequence ID" value="MFD1543636.1"/>
    <property type="molecule type" value="Genomic_DNA"/>
</dbReference>
<comment type="subcellular location">
    <subcellularLocation>
        <location evidence="1">Cell membrane</location>
        <topology evidence="1">Multi-pass membrane protein</topology>
    </subcellularLocation>
</comment>
<evidence type="ECO:0000313" key="9">
    <source>
        <dbReference type="Proteomes" id="UP001597097"/>
    </source>
</evidence>
<dbReference type="Proteomes" id="UP001597097">
    <property type="component" value="Unassembled WGS sequence"/>
</dbReference>
<dbReference type="SUPFAM" id="SSF103473">
    <property type="entry name" value="MFS general substrate transporter"/>
    <property type="match status" value="1"/>
</dbReference>
<feature type="transmembrane region" description="Helical" evidence="6">
    <location>
        <begin position="230"/>
        <end position="252"/>
    </location>
</feature>
<evidence type="ECO:0000256" key="2">
    <source>
        <dbReference type="ARBA" id="ARBA00022448"/>
    </source>
</evidence>
<evidence type="ECO:0000313" key="8">
    <source>
        <dbReference type="EMBL" id="MFD1543636.1"/>
    </source>
</evidence>
<protein>
    <submittedName>
        <fullName evidence="8">MFS transporter</fullName>
    </submittedName>
</protein>